<dbReference type="Gene3D" id="1.10.10.60">
    <property type="entry name" value="Homeodomain-like"/>
    <property type="match status" value="2"/>
</dbReference>
<dbReference type="InterPro" id="IPR011051">
    <property type="entry name" value="RmlC_Cupin_sf"/>
</dbReference>
<dbReference type="Proteomes" id="UP000515856">
    <property type="component" value="Chromosome"/>
</dbReference>
<dbReference type="GO" id="GO:0043565">
    <property type="term" value="F:sequence-specific DNA binding"/>
    <property type="evidence" value="ECO:0007669"/>
    <property type="project" value="InterPro"/>
</dbReference>
<dbReference type="InterPro" id="IPR014710">
    <property type="entry name" value="RmlC-like_jellyroll"/>
</dbReference>
<dbReference type="SUPFAM" id="SSF46689">
    <property type="entry name" value="Homeodomain-like"/>
    <property type="match status" value="2"/>
</dbReference>
<reference evidence="5 6" key="1">
    <citation type="submission" date="2020-08" db="EMBL/GenBank/DDBJ databases">
        <authorList>
            <person name="Liu C."/>
            <person name="Sun Q."/>
        </authorList>
    </citation>
    <scope>NUCLEOTIDE SEQUENCE [LARGE SCALE GENOMIC DNA]</scope>
    <source>
        <strain evidence="5 6">NSJ-61</strain>
    </source>
</reference>
<keyword evidence="2" id="KW-0238">DNA-binding</keyword>
<dbReference type="PANTHER" id="PTHR43280:SF2">
    <property type="entry name" value="HTH-TYPE TRANSCRIPTIONAL REGULATOR EXSA"/>
    <property type="match status" value="1"/>
</dbReference>
<keyword evidence="1" id="KW-0805">Transcription regulation</keyword>
<dbReference type="PANTHER" id="PTHR43280">
    <property type="entry name" value="ARAC-FAMILY TRANSCRIPTIONAL REGULATOR"/>
    <property type="match status" value="1"/>
</dbReference>
<dbReference type="Gene3D" id="2.60.120.10">
    <property type="entry name" value="Jelly Rolls"/>
    <property type="match status" value="1"/>
</dbReference>
<feature type="domain" description="HTH araC/xylS-type" evidence="4">
    <location>
        <begin position="291"/>
        <end position="389"/>
    </location>
</feature>
<proteinExistence type="predicted"/>
<name>A0A7G9GLC4_9FIRM</name>
<dbReference type="InterPro" id="IPR018060">
    <property type="entry name" value="HTH_AraC"/>
</dbReference>
<dbReference type="Pfam" id="PF02311">
    <property type="entry name" value="AraC_binding"/>
    <property type="match status" value="1"/>
</dbReference>
<evidence type="ECO:0000256" key="2">
    <source>
        <dbReference type="ARBA" id="ARBA00023125"/>
    </source>
</evidence>
<dbReference type="EMBL" id="CP060636">
    <property type="protein sequence ID" value="QNM11606.1"/>
    <property type="molecule type" value="Genomic_DNA"/>
</dbReference>
<evidence type="ECO:0000256" key="1">
    <source>
        <dbReference type="ARBA" id="ARBA00023015"/>
    </source>
</evidence>
<dbReference type="PRINTS" id="PR00032">
    <property type="entry name" value="HTHARAC"/>
</dbReference>
<dbReference type="SMART" id="SM00342">
    <property type="entry name" value="HTH_ARAC"/>
    <property type="match status" value="2"/>
</dbReference>
<sequence length="391" mass="46399">MKQQKDWFTGIDYYDQYKEKEIQVIHTMIKKDIPLHRHIQAELWYVLNGKGDICINGEHFPLEKDTFLCMYPYHLYEASIISSVEVVIIRFYIGVFMHMIWEKHERGKNAQLVYETRPYMKCEEPYIKKCIMRLCKEQQEKQFGAKNLILYLTMEIHMLFCRYALSSKNKQTHDEIWKAIQHILCAPASDVSLQDIADKINRNPHYVNQMIKERCGYTLKELTQYGKVINACALLHFEELSISYISDLMNFDSTATFYRVFESYTGMHPLQYRKEHIMDELHIYEHQDLFLKIEQYLYLHFFQAVTIESLAVALDTTPHAISQLLKESYDTSFYQELQRIRIHFAKALLKATDMQITHIALDCGFESMMTFQRAFQKAVGCTPSAYRNLQK</sequence>
<gene>
    <name evidence="5" type="ORF">H9Q80_15340</name>
</gene>
<accession>A0A7G9GLC4</accession>
<evidence type="ECO:0000313" key="6">
    <source>
        <dbReference type="Proteomes" id="UP000515856"/>
    </source>
</evidence>
<dbReference type="SUPFAM" id="SSF51182">
    <property type="entry name" value="RmlC-like cupins"/>
    <property type="match status" value="1"/>
</dbReference>
<feature type="domain" description="HTH araC/xylS-type" evidence="4">
    <location>
        <begin position="174"/>
        <end position="275"/>
    </location>
</feature>
<dbReference type="PROSITE" id="PS01124">
    <property type="entry name" value="HTH_ARAC_FAMILY_2"/>
    <property type="match status" value="2"/>
</dbReference>
<organism evidence="5 6">
    <name type="scientific">[Eubacterium] hominis</name>
    <dbReference type="NCBI Taxonomy" id="2764325"/>
    <lineage>
        <taxon>Bacteria</taxon>
        <taxon>Bacillati</taxon>
        <taxon>Bacillota</taxon>
        <taxon>Erysipelotrichia</taxon>
        <taxon>Erysipelotrichales</taxon>
        <taxon>Erysipelotrichaceae</taxon>
        <taxon>Amedibacillus</taxon>
    </lineage>
</organism>
<evidence type="ECO:0000313" key="5">
    <source>
        <dbReference type="EMBL" id="QNM11606.1"/>
    </source>
</evidence>
<dbReference type="RefSeq" id="WP_117452376.1">
    <property type="nucleotide sequence ID" value="NZ_CP060636.1"/>
</dbReference>
<evidence type="ECO:0000259" key="4">
    <source>
        <dbReference type="PROSITE" id="PS01124"/>
    </source>
</evidence>
<protein>
    <submittedName>
        <fullName evidence="5">AraC family transcriptional regulator</fullName>
    </submittedName>
</protein>
<dbReference type="GO" id="GO:0003700">
    <property type="term" value="F:DNA-binding transcription factor activity"/>
    <property type="evidence" value="ECO:0007669"/>
    <property type="project" value="InterPro"/>
</dbReference>
<dbReference type="InterPro" id="IPR009057">
    <property type="entry name" value="Homeodomain-like_sf"/>
</dbReference>
<keyword evidence="3" id="KW-0804">Transcription</keyword>
<dbReference type="Pfam" id="PF12833">
    <property type="entry name" value="HTH_18"/>
    <property type="match status" value="2"/>
</dbReference>
<dbReference type="KEGG" id="ehn:H9Q80_15340"/>
<dbReference type="AlphaFoldDB" id="A0A7G9GLC4"/>
<dbReference type="InterPro" id="IPR020449">
    <property type="entry name" value="Tscrpt_reg_AraC-type_HTH"/>
</dbReference>
<keyword evidence="6" id="KW-1185">Reference proteome</keyword>
<dbReference type="InterPro" id="IPR003313">
    <property type="entry name" value="AraC-bd"/>
</dbReference>
<evidence type="ECO:0000256" key="3">
    <source>
        <dbReference type="ARBA" id="ARBA00023163"/>
    </source>
</evidence>